<accession>A0ABM9N4P0</accession>
<sequence length="75" mass="8648">MKHEKLYALRFLLDVSTSKQTSKSMYLKYTGFGEKPELTTSSKLAYQGHFVYVQEKSEQLPGQIKPLFSVVEVEE</sequence>
<evidence type="ECO:0000313" key="1">
    <source>
        <dbReference type="EMBL" id="CAK8054139.1"/>
    </source>
</evidence>
<evidence type="ECO:0000313" key="2">
    <source>
        <dbReference type="Proteomes" id="UP001314241"/>
    </source>
</evidence>
<comment type="caution">
    <text evidence="1">The sequence shown here is derived from an EMBL/GenBank/DDBJ whole genome shotgun (WGS) entry which is preliminary data.</text>
</comment>
<keyword evidence="2" id="KW-1185">Reference proteome</keyword>
<dbReference type="Proteomes" id="UP001314241">
    <property type="component" value="Unassembled WGS sequence"/>
</dbReference>
<dbReference type="EMBL" id="CAWVOH010000001">
    <property type="protein sequence ID" value="CAK8054139.1"/>
    <property type="molecule type" value="Genomic_DNA"/>
</dbReference>
<reference evidence="1 2" key="1">
    <citation type="submission" date="2024-01" db="EMBL/GenBank/DDBJ databases">
        <authorList>
            <person name="Botero Cardona J."/>
        </authorList>
    </citation>
    <scope>NUCLEOTIDE SEQUENCE [LARGE SCALE GENOMIC DNA]</scope>
    <source>
        <strain evidence="1 2">LMG 33000</strain>
    </source>
</reference>
<name>A0ABM9N4P0_9LACO</name>
<gene>
    <name evidence="1" type="ORF">R54876_GBNLAHCA_00700</name>
</gene>
<proteinExistence type="predicted"/>
<protein>
    <submittedName>
        <fullName evidence="1">Uncharacterized protein</fullName>
    </submittedName>
</protein>
<organism evidence="1 2">
    <name type="scientific">Eupransor demetentiae</name>
    <dbReference type="NCBI Taxonomy" id="3109584"/>
    <lineage>
        <taxon>Bacteria</taxon>
        <taxon>Bacillati</taxon>
        <taxon>Bacillota</taxon>
        <taxon>Bacilli</taxon>
        <taxon>Lactobacillales</taxon>
        <taxon>Lactobacillaceae</taxon>
        <taxon>Eupransor</taxon>
    </lineage>
</organism>
<dbReference type="RefSeq" id="WP_349641679.1">
    <property type="nucleotide sequence ID" value="NZ_CAWVOH010000001.1"/>
</dbReference>